<name>A0A4Y7IZ40_PAPSO</name>
<evidence type="ECO:0000313" key="2">
    <source>
        <dbReference type="Proteomes" id="UP000316621"/>
    </source>
</evidence>
<evidence type="ECO:0000313" key="1">
    <source>
        <dbReference type="EMBL" id="RZC54153.1"/>
    </source>
</evidence>
<reference evidence="1 2" key="1">
    <citation type="journal article" date="2018" name="Science">
        <title>The opium poppy genome and morphinan production.</title>
        <authorList>
            <person name="Guo L."/>
            <person name="Winzer T."/>
            <person name="Yang X."/>
            <person name="Li Y."/>
            <person name="Ning Z."/>
            <person name="He Z."/>
            <person name="Teodor R."/>
            <person name="Lu Y."/>
            <person name="Bowser T.A."/>
            <person name="Graham I.A."/>
            <person name="Ye K."/>
        </authorList>
    </citation>
    <scope>NUCLEOTIDE SEQUENCE [LARGE SCALE GENOMIC DNA]</scope>
    <source>
        <strain evidence="2">cv. HN1</strain>
        <tissue evidence="1">Leaves</tissue>
    </source>
</reference>
<proteinExistence type="predicted"/>
<dbReference type="STRING" id="3469.A0A4Y7IZ40"/>
<accession>A0A4Y7IZ40</accession>
<dbReference type="Proteomes" id="UP000316621">
    <property type="component" value="Chromosome 3"/>
</dbReference>
<protein>
    <submittedName>
        <fullName evidence="1">Uncharacterized protein</fullName>
    </submittedName>
</protein>
<gene>
    <name evidence="1" type="ORF">C5167_013006</name>
</gene>
<dbReference type="EMBL" id="CM010717">
    <property type="protein sequence ID" value="RZC54153.1"/>
    <property type="molecule type" value="Genomic_DNA"/>
</dbReference>
<organism evidence="1 2">
    <name type="scientific">Papaver somniferum</name>
    <name type="common">Opium poppy</name>
    <dbReference type="NCBI Taxonomy" id="3469"/>
    <lineage>
        <taxon>Eukaryota</taxon>
        <taxon>Viridiplantae</taxon>
        <taxon>Streptophyta</taxon>
        <taxon>Embryophyta</taxon>
        <taxon>Tracheophyta</taxon>
        <taxon>Spermatophyta</taxon>
        <taxon>Magnoliopsida</taxon>
        <taxon>Ranunculales</taxon>
        <taxon>Papaveraceae</taxon>
        <taxon>Papaveroideae</taxon>
        <taxon>Papaver</taxon>
    </lineage>
</organism>
<sequence length="78" mass="8736">MLSAAKIAIEKIRFAIGLLPAMVSGQAYVEAQDGFTVKELTRKHYSGNTQPFSGVVREHIFNRFLQEEILELQNDVVA</sequence>
<dbReference type="Gramene" id="RZC54153">
    <property type="protein sequence ID" value="RZC54153"/>
    <property type="gene ID" value="C5167_013006"/>
</dbReference>
<dbReference type="AlphaFoldDB" id="A0A4Y7IZ40"/>
<keyword evidence="2" id="KW-1185">Reference proteome</keyword>